<evidence type="ECO:0000256" key="4">
    <source>
        <dbReference type="ARBA" id="ARBA00022692"/>
    </source>
</evidence>
<dbReference type="EMBL" id="NIVC01002536">
    <property type="protein sequence ID" value="PAA57066.1"/>
    <property type="molecule type" value="Genomic_DNA"/>
</dbReference>
<feature type="transmembrane region" description="Helical" evidence="11">
    <location>
        <begin position="20"/>
        <end position="40"/>
    </location>
</feature>
<evidence type="ECO:0000256" key="6">
    <source>
        <dbReference type="ARBA" id="ARBA00022989"/>
    </source>
</evidence>
<keyword evidence="8 9" id="KW-0472">Membrane</keyword>
<feature type="repeat" description="Solcar" evidence="9">
    <location>
        <begin position="193"/>
        <end position="278"/>
    </location>
</feature>
<dbReference type="STRING" id="282301.A0A267E6N8"/>
<proteinExistence type="inferred from homology"/>
<evidence type="ECO:0000313" key="12">
    <source>
        <dbReference type="EMBL" id="PAA57066.1"/>
    </source>
</evidence>
<comment type="similarity">
    <text evidence="2 10">Belongs to the mitochondrial carrier (TC 2.A.29) family.</text>
</comment>
<dbReference type="GO" id="GO:0031966">
    <property type="term" value="C:mitochondrial membrane"/>
    <property type="evidence" value="ECO:0007669"/>
    <property type="project" value="UniProtKB-SubCell"/>
</dbReference>
<evidence type="ECO:0000256" key="3">
    <source>
        <dbReference type="ARBA" id="ARBA00022448"/>
    </source>
</evidence>
<name>A0A267E6N8_9PLAT</name>
<evidence type="ECO:0000256" key="2">
    <source>
        <dbReference type="ARBA" id="ARBA00006375"/>
    </source>
</evidence>
<gene>
    <name evidence="12" type="ORF">BOX15_Mlig026512g4</name>
</gene>
<evidence type="ECO:0000256" key="10">
    <source>
        <dbReference type="RuleBase" id="RU000488"/>
    </source>
</evidence>
<evidence type="ECO:0000256" key="8">
    <source>
        <dbReference type="ARBA" id="ARBA00023136"/>
    </source>
</evidence>
<evidence type="ECO:0000256" key="11">
    <source>
        <dbReference type="SAM" id="Phobius"/>
    </source>
</evidence>
<dbReference type="FunFam" id="1.50.40.10:FF:000294">
    <property type="entry name" value="Mitochondrial glycine transporter"/>
    <property type="match status" value="1"/>
</dbReference>
<reference evidence="12 13" key="1">
    <citation type="submission" date="2017-06" db="EMBL/GenBank/DDBJ databases">
        <title>A platform for efficient transgenesis in Macrostomum lignano, a flatworm model organism for stem cell research.</title>
        <authorList>
            <person name="Berezikov E."/>
        </authorList>
    </citation>
    <scope>NUCLEOTIDE SEQUENCE [LARGE SCALE GENOMIC DNA]</scope>
    <source>
        <strain evidence="12">DV1</strain>
        <tissue evidence="12">Whole organism</tissue>
    </source>
</reference>
<keyword evidence="13" id="KW-1185">Reference proteome</keyword>
<dbReference type="SUPFAM" id="SSF103506">
    <property type="entry name" value="Mitochondrial carrier"/>
    <property type="match status" value="1"/>
</dbReference>
<dbReference type="InterPro" id="IPR018108">
    <property type="entry name" value="MCP_transmembrane"/>
</dbReference>
<feature type="transmembrane region" description="Helical" evidence="11">
    <location>
        <begin position="153"/>
        <end position="178"/>
    </location>
</feature>
<dbReference type="PANTHER" id="PTHR45624">
    <property type="entry name" value="MITOCHONDRIAL BASIC AMINO ACIDS TRANSPORTER-RELATED"/>
    <property type="match status" value="1"/>
</dbReference>
<dbReference type="InterPro" id="IPR050567">
    <property type="entry name" value="Mitochondrial_Carrier"/>
</dbReference>
<accession>A0A267E6N8</accession>
<comment type="caution">
    <text evidence="12">The sequence shown here is derived from an EMBL/GenBank/DDBJ whole genome shotgun (WGS) entry which is preliminary data.</text>
</comment>
<keyword evidence="4 9" id="KW-0812">Transmembrane</keyword>
<evidence type="ECO:0008006" key="14">
    <source>
        <dbReference type="Google" id="ProtNLM"/>
    </source>
</evidence>
<protein>
    <recommendedName>
        <fullName evidence="14">Mitochondrial carrier protein</fullName>
    </recommendedName>
</protein>
<dbReference type="PROSITE" id="PS50920">
    <property type="entry name" value="SOLCAR"/>
    <property type="match status" value="2"/>
</dbReference>
<dbReference type="PANTHER" id="PTHR45624:SF58">
    <property type="entry name" value="CARRIER PROTEIN, PUTATIVE-RELATED"/>
    <property type="match status" value="1"/>
</dbReference>
<evidence type="ECO:0000256" key="5">
    <source>
        <dbReference type="ARBA" id="ARBA00022737"/>
    </source>
</evidence>
<comment type="subcellular location">
    <subcellularLocation>
        <location evidence="1">Mitochondrion membrane</location>
        <topology evidence="1">Multi-pass membrane protein</topology>
    </subcellularLocation>
</comment>
<evidence type="ECO:0000256" key="7">
    <source>
        <dbReference type="ARBA" id="ARBA00023128"/>
    </source>
</evidence>
<keyword evidence="7" id="KW-0496">Mitochondrion</keyword>
<keyword evidence="5" id="KW-0677">Repeat</keyword>
<dbReference type="GO" id="GO:1990575">
    <property type="term" value="P:mitochondrial L-ornithine transmembrane transport"/>
    <property type="evidence" value="ECO:0007669"/>
    <property type="project" value="TreeGrafter"/>
</dbReference>
<feature type="transmembrane region" description="Helical" evidence="11">
    <location>
        <begin position="190"/>
        <end position="213"/>
    </location>
</feature>
<sequence>VAIGAMTHNEKRAHWLKEGGIGLGVGILYGVTNVVVGHPFDTMKTKMQAQQGFDTGGMLKAFNKTWRAEGVIGLYRGCIPPLWGSGIFRSTQFAVFESVYTGLSSSLFIEPIPFTGGVQGRVILGGILASTARAIIECPLEVAKIRRQTGQTWTLGGLYSGFSVTWVRTLGLMTTYFVLIDSGRRHFPDFFARSVAGPFLASGMAATAAWWLVWPLEYMKSQVQGQYGQPMPTLARLRLTIKQRGGFFGLYRGLLPGTIRSFLANGTSMVVMQFAQRKVSELGLRG</sequence>
<evidence type="ECO:0000313" key="13">
    <source>
        <dbReference type="Proteomes" id="UP000215902"/>
    </source>
</evidence>
<evidence type="ECO:0000256" key="1">
    <source>
        <dbReference type="ARBA" id="ARBA00004225"/>
    </source>
</evidence>
<feature type="non-terminal residue" evidence="12">
    <location>
        <position position="1"/>
    </location>
</feature>
<organism evidence="12 13">
    <name type="scientific">Macrostomum lignano</name>
    <dbReference type="NCBI Taxonomy" id="282301"/>
    <lineage>
        <taxon>Eukaryota</taxon>
        <taxon>Metazoa</taxon>
        <taxon>Spiralia</taxon>
        <taxon>Lophotrochozoa</taxon>
        <taxon>Platyhelminthes</taxon>
        <taxon>Rhabditophora</taxon>
        <taxon>Macrostomorpha</taxon>
        <taxon>Macrostomida</taxon>
        <taxon>Macrostomidae</taxon>
        <taxon>Macrostomum</taxon>
    </lineage>
</organism>
<dbReference type="InterPro" id="IPR023395">
    <property type="entry name" value="MCP_dom_sf"/>
</dbReference>
<dbReference type="Pfam" id="PF00153">
    <property type="entry name" value="Mito_carr"/>
    <property type="match status" value="2"/>
</dbReference>
<dbReference type="GO" id="GO:0000064">
    <property type="term" value="F:L-ornithine transmembrane transporter activity"/>
    <property type="evidence" value="ECO:0007669"/>
    <property type="project" value="TreeGrafter"/>
</dbReference>
<keyword evidence="6 11" id="KW-1133">Transmembrane helix</keyword>
<evidence type="ECO:0000256" key="9">
    <source>
        <dbReference type="PROSITE-ProRule" id="PRU00282"/>
    </source>
</evidence>
<keyword evidence="3 10" id="KW-0813">Transport</keyword>
<dbReference type="AlphaFoldDB" id="A0A267E6N8"/>
<dbReference type="Proteomes" id="UP000215902">
    <property type="component" value="Unassembled WGS sequence"/>
</dbReference>
<dbReference type="Gene3D" id="1.50.40.10">
    <property type="entry name" value="Mitochondrial carrier domain"/>
    <property type="match status" value="2"/>
</dbReference>
<dbReference type="OrthoDB" id="193856at2759"/>
<feature type="repeat" description="Solcar" evidence="9">
    <location>
        <begin position="17"/>
        <end position="102"/>
    </location>
</feature>